<evidence type="ECO:0000313" key="3">
    <source>
        <dbReference type="Proteomes" id="UP000317257"/>
    </source>
</evidence>
<feature type="signal peptide" evidence="1">
    <location>
        <begin position="1"/>
        <end position="17"/>
    </location>
</feature>
<feature type="chain" id="PRO_5023021055" evidence="1">
    <location>
        <begin position="18"/>
        <end position="139"/>
    </location>
</feature>
<dbReference type="AlphaFoldDB" id="A0A5C6GAV1"/>
<keyword evidence="1" id="KW-0732">Signal</keyword>
<dbReference type="Proteomes" id="UP000317257">
    <property type="component" value="Unassembled WGS sequence"/>
</dbReference>
<reference evidence="3" key="1">
    <citation type="submission" date="2018-12" db="EMBL/GenBank/DDBJ databases">
        <title>The complete genome of Metarhizium rileyi, a key fungal pathogen of Lepidoptera.</title>
        <authorList>
            <person name="Binneck E."/>
            <person name="Lastra C.C.L."/>
            <person name="Sosa-Gomez D.R."/>
        </authorList>
    </citation>
    <scope>NUCLEOTIDE SEQUENCE [LARGE SCALE GENOMIC DNA]</scope>
    <source>
        <strain evidence="3">Cep018-CH2</strain>
    </source>
</reference>
<evidence type="ECO:0000256" key="1">
    <source>
        <dbReference type="SAM" id="SignalP"/>
    </source>
</evidence>
<name>A0A5C6GAV1_METRR</name>
<accession>A0A5C6GAV1</accession>
<organism evidence="2 3">
    <name type="scientific">Metarhizium rileyi (strain RCEF 4871)</name>
    <name type="common">Nomuraea rileyi</name>
    <dbReference type="NCBI Taxonomy" id="1649241"/>
    <lineage>
        <taxon>Eukaryota</taxon>
        <taxon>Fungi</taxon>
        <taxon>Dikarya</taxon>
        <taxon>Ascomycota</taxon>
        <taxon>Pezizomycotina</taxon>
        <taxon>Sordariomycetes</taxon>
        <taxon>Hypocreomycetidae</taxon>
        <taxon>Hypocreales</taxon>
        <taxon>Clavicipitaceae</taxon>
        <taxon>Metarhizium</taxon>
    </lineage>
</organism>
<gene>
    <name evidence="2" type="ORF">ED733_002298</name>
</gene>
<protein>
    <submittedName>
        <fullName evidence="2">Uncharacterized protein</fullName>
    </submittedName>
</protein>
<evidence type="ECO:0000313" key="2">
    <source>
        <dbReference type="EMBL" id="TWU74862.1"/>
    </source>
</evidence>
<sequence length="139" mass="14635">MKSILVLPILSLVVAHASPRITDGSITPNSSSTPAPTTPDGPVCECGYTYCASVLMAMKKPWSTKDLAEAYCATPHATCNNGKPSTSINSALYICLCDDPSAEYGKTLDLLCGCDKCLVVGPDFRGRCETPCHAGQCKT</sequence>
<dbReference type="EMBL" id="SBHS01000009">
    <property type="protein sequence ID" value="TWU74862.1"/>
    <property type="molecule type" value="Genomic_DNA"/>
</dbReference>
<comment type="caution">
    <text evidence="2">The sequence shown here is derived from an EMBL/GenBank/DDBJ whole genome shotgun (WGS) entry which is preliminary data.</text>
</comment>
<proteinExistence type="predicted"/>